<comment type="caution">
    <text evidence="10">The sequence shown here is derived from an EMBL/GenBank/DDBJ whole genome shotgun (WGS) entry which is preliminary data.</text>
</comment>
<evidence type="ECO:0000256" key="6">
    <source>
        <dbReference type="ARBA" id="ARBA00023163"/>
    </source>
</evidence>
<keyword evidence="5" id="KW-0805">Transcription regulation</keyword>
<dbReference type="GO" id="GO:0000981">
    <property type="term" value="F:DNA-binding transcription factor activity, RNA polymerase II-specific"/>
    <property type="evidence" value="ECO:0007669"/>
    <property type="project" value="TreeGrafter"/>
</dbReference>
<feature type="compositionally biased region" description="Polar residues" evidence="8">
    <location>
        <begin position="124"/>
        <end position="136"/>
    </location>
</feature>
<dbReference type="Pfam" id="PF00649">
    <property type="entry name" value="Copper-fist"/>
    <property type="match status" value="1"/>
</dbReference>
<sequence length="489" mass="52427">MTVNPSPPPPPDSRVLGVTFDNCQHSDRPLQHINKKGRPVSQCHHCRSLRKSRATHVKCDCGEKTHKCVHLQAHVDGHKDSCCCNHGGRCSCRPKKDHPQLDTVPESDSEDEAAASRSARASRVQQRLRTRANTDTSEPLLAFDEYGHHKPVKHNKAAQMCGPYQLSRVNLLQSNSSRMPNRSVDDLLHHGRKTGDAPRSSQSPAAAAAAAAAAACGGPGQDQPKTRSEAASPLLTGIPSLSRLSGRLPPLDLSRIERPPYVPNSADFFGSYSDYEQPMFSAGLSASSVDWSHYDGLEFASGSRADNAVDFAPSNYSHPQSNGFDFSGSEQMHTLTTNTSTSGDLSEVEDLMPNSLEEYEFDAAAACGGDGGVYSTSATSSGFDMMAAQMNLLAGSEYTALKYDDLLAENLAGGRAEDGIGNKPTTMATLARVEDSPLMNATGMPMNMAVFSGVDDAPAFWVDTPPHGLPILGDMADPDPALASFWEPR</sequence>
<dbReference type="PANTHER" id="PTHR28088:SF5">
    <property type="entry name" value="TRANSCRIPTIONAL ACTIVATOR HAA1-RELATED"/>
    <property type="match status" value="1"/>
</dbReference>
<keyword evidence="2" id="KW-0479">Metal-binding</keyword>
<dbReference type="GO" id="GO:0045944">
    <property type="term" value="P:positive regulation of transcription by RNA polymerase II"/>
    <property type="evidence" value="ECO:0007669"/>
    <property type="project" value="TreeGrafter"/>
</dbReference>
<dbReference type="InterPro" id="IPR036395">
    <property type="entry name" value="Cu_fist_DNA-bd_dom_sf"/>
</dbReference>
<accession>A0AAD9MHA4</accession>
<evidence type="ECO:0000313" key="10">
    <source>
        <dbReference type="EMBL" id="KAK2074535.1"/>
    </source>
</evidence>
<gene>
    <name evidence="10" type="ORF">P8C59_008735</name>
</gene>
<evidence type="ECO:0000256" key="8">
    <source>
        <dbReference type="SAM" id="MobiDB-lite"/>
    </source>
</evidence>
<feature type="domain" description="Copper-fist" evidence="9">
    <location>
        <begin position="22"/>
        <end position="40"/>
    </location>
</feature>
<evidence type="ECO:0000313" key="11">
    <source>
        <dbReference type="Proteomes" id="UP001217918"/>
    </source>
</evidence>
<dbReference type="PANTHER" id="PTHR28088">
    <property type="entry name" value="TRANSCRIPTIONAL ACTIVATOR HAA1-RELATED"/>
    <property type="match status" value="1"/>
</dbReference>
<evidence type="ECO:0000256" key="2">
    <source>
        <dbReference type="ARBA" id="ARBA00022723"/>
    </source>
</evidence>
<comment type="subcellular location">
    <subcellularLocation>
        <location evidence="1">Nucleus</location>
    </subcellularLocation>
</comment>
<keyword evidence="11" id="KW-1185">Reference proteome</keyword>
<protein>
    <recommendedName>
        <fullName evidence="9">Copper-fist domain-containing protein</fullName>
    </recommendedName>
</protein>
<feature type="region of interest" description="Disordered" evidence="8">
    <location>
        <begin position="94"/>
        <end position="136"/>
    </location>
</feature>
<dbReference type="GO" id="GO:0006878">
    <property type="term" value="P:intracellular copper ion homeostasis"/>
    <property type="evidence" value="ECO:0007669"/>
    <property type="project" value="TreeGrafter"/>
</dbReference>
<proteinExistence type="predicted"/>
<keyword evidence="7" id="KW-0539">Nucleus</keyword>
<keyword evidence="4" id="KW-0186">Copper</keyword>
<dbReference type="GO" id="GO:0005507">
    <property type="term" value="F:copper ion binding"/>
    <property type="evidence" value="ECO:0007669"/>
    <property type="project" value="InterPro"/>
</dbReference>
<evidence type="ECO:0000256" key="4">
    <source>
        <dbReference type="ARBA" id="ARBA00023008"/>
    </source>
</evidence>
<dbReference type="InterPro" id="IPR051763">
    <property type="entry name" value="Copper_Homeo_Regul"/>
</dbReference>
<feature type="region of interest" description="Disordered" evidence="8">
    <location>
        <begin position="176"/>
        <end position="229"/>
    </location>
</feature>
<evidence type="ECO:0000259" key="9">
    <source>
        <dbReference type="Pfam" id="PF00649"/>
    </source>
</evidence>
<dbReference type="AlphaFoldDB" id="A0AAD9MHA4"/>
<dbReference type="GO" id="GO:0005634">
    <property type="term" value="C:nucleus"/>
    <property type="evidence" value="ECO:0007669"/>
    <property type="project" value="UniProtKB-SubCell"/>
</dbReference>
<dbReference type="Proteomes" id="UP001217918">
    <property type="component" value="Unassembled WGS sequence"/>
</dbReference>
<feature type="compositionally biased region" description="Basic and acidic residues" evidence="8">
    <location>
        <begin position="183"/>
        <end position="196"/>
    </location>
</feature>
<evidence type="ECO:0000256" key="3">
    <source>
        <dbReference type="ARBA" id="ARBA00022833"/>
    </source>
</evidence>
<name>A0AAD9MHA4_9PEZI</name>
<dbReference type="GO" id="GO:0000978">
    <property type="term" value="F:RNA polymerase II cis-regulatory region sequence-specific DNA binding"/>
    <property type="evidence" value="ECO:0007669"/>
    <property type="project" value="TreeGrafter"/>
</dbReference>
<organism evidence="10 11">
    <name type="scientific">Phyllachora maydis</name>
    <dbReference type="NCBI Taxonomy" id="1825666"/>
    <lineage>
        <taxon>Eukaryota</taxon>
        <taxon>Fungi</taxon>
        <taxon>Dikarya</taxon>
        <taxon>Ascomycota</taxon>
        <taxon>Pezizomycotina</taxon>
        <taxon>Sordariomycetes</taxon>
        <taxon>Sordariomycetidae</taxon>
        <taxon>Phyllachorales</taxon>
        <taxon>Phyllachoraceae</taxon>
        <taxon>Phyllachora</taxon>
    </lineage>
</organism>
<keyword evidence="6" id="KW-0804">Transcription</keyword>
<feature type="compositionally biased region" description="Low complexity" evidence="8">
    <location>
        <begin position="205"/>
        <end position="215"/>
    </location>
</feature>
<dbReference type="Gene3D" id="3.90.430.10">
    <property type="entry name" value="Copper fist DNA-binding domain"/>
    <property type="match status" value="1"/>
</dbReference>
<evidence type="ECO:0000256" key="7">
    <source>
        <dbReference type="ARBA" id="ARBA00023242"/>
    </source>
</evidence>
<reference evidence="10" key="1">
    <citation type="journal article" date="2023" name="Mol. Plant Microbe Interact.">
        <title>Elucidating the Obligate Nature and Biological Capacity of an Invasive Fungal Corn Pathogen.</title>
        <authorList>
            <person name="MacCready J.S."/>
            <person name="Roggenkamp E.M."/>
            <person name="Gdanetz K."/>
            <person name="Chilvers M.I."/>
        </authorList>
    </citation>
    <scope>NUCLEOTIDE SEQUENCE</scope>
    <source>
        <strain evidence="10">PM02</strain>
    </source>
</reference>
<evidence type="ECO:0000256" key="5">
    <source>
        <dbReference type="ARBA" id="ARBA00023015"/>
    </source>
</evidence>
<dbReference type="EMBL" id="JAQQPM010000008">
    <property type="protein sequence ID" value="KAK2074535.1"/>
    <property type="molecule type" value="Genomic_DNA"/>
</dbReference>
<dbReference type="GO" id="GO:0006879">
    <property type="term" value="P:intracellular iron ion homeostasis"/>
    <property type="evidence" value="ECO:0007669"/>
    <property type="project" value="TreeGrafter"/>
</dbReference>
<dbReference type="InterPro" id="IPR001083">
    <property type="entry name" value="Cu_fist_DNA-bd_dom"/>
</dbReference>
<evidence type="ECO:0000256" key="1">
    <source>
        <dbReference type="ARBA" id="ARBA00004123"/>
    </source>
</evidence>
<keyword evidence="3" id="KW-0862">Zinc</keyword>